<evidence type="ECO:0000313" key="6">
    <source>
        <dbReference type="EMBL" id="PZC74409.1"/>
    </source>
</evidence>
<keyword evidence="1" id="KW-0479">Metal-binding</keyword>
<dbReference type="SMART" id="SM00614">
    <property type="entry name" value="ZnF_BED"/>
    <property type="match status" value="1"/>
</dbReference>
<name>A0A2W1BH36_HELAM</name>
<dbReference type="Proteomes" id="UP000249218">
    <property type="component" value="Unassembled WGS sequence"/>
</dbReference>
<evidence type="ECO:0000256" key="1">
    <source>
        <dbReference type="ARBA" id="ARBA00022723"/>
    </source>
</evidence>
<evidence type="ECO:0000259" key="5">
    <source>
        <dbReference type="PROSITE" id="PS50808"/>
    </source>
</evidence>
<sequence length="363" mass="41849">MKFEPEQLPEWASIYFIKHAENEMKCNLCDITLKVDEKSLELLEHLKVDHKDIYDLHKDNPEATVGFRIEFLHLNMLKDDGDPKTQPVILGEVCEATTETIEQKEEEVIAKPEDNANLHFVLLDGKKKSKRIGAVVFTSETDTPYAIKTEEIYASDRDYEEVTDSPTQKLRRSWIWSYFDRVSSTQARCKLCDRHICHGGNATGNMNRHLKMIHHKTACNMTCDQSWVWKVFEEIDSDFYSCKICQYKCLKCSDIDKSMSSILNHLKLEHGVISGDQIITGADVEGEETFRFGLSNRGHLVVHVGEHKFIKHECYKKKVRWTCSKRIQLGCRASITTHDTMIVRSFLVHNHDAQKSVGISPNK</sequence>
<dbReference type="GO" id="GO:0003677">
    <property type="term" value="F:DNA binding"/>
    <property type="evidence" value="ECO:0007669"/>
    <property type="project" value="InterPro"/>
</dbReference>
<dbReference type="PROSITE" id="PS50808">
    <property type="entry name" value="ZF_BED"/>
    <property type="match status" value="1"/>
</dbReference>
<organism evidence="6 7">
    <name type="scientific">Helicoverpa armigera</name>
    <name type="common">Cotton bollworm</name>
    <name type="synonym">Heliothis armigera</name>
    <dbReference type="NCBI Taxonomy" id="29058"/>
    <lineage>
        <taxon>Eukaryota</taxon>
        <taxon>Metazoa</taxon>
        <taxon>Ecdysozoa</taxon>
        <taxon>Arthropoda</taxon>
        <taxon>Hexapoda</taxon>
        <taxon>Insecta</taxon>
        <taxon>Pterygota</taxon>
        <taxon>Neoptera</taxon>
        <taxon>Endopterygota</taxon>
        <taxon>Lepidoptera</taxon>
        <taxon>Glossata</taxon>
        <taxon>Ditrysia</taxon>
        <taxon>Noctuoidea</taxon>
        <taxon>Noctuidae</taxon>
        <taxon>Heliothinae</taxon>
        <taxon>Helicoverpa</taxon>
    </lineage>
</organism>
<keyword evidence="7" id="KW-1185">Reference proteome</keyword>
<protein>
    <recommendedName>
        <fullName evidence="5">BED-type domain-containing protein</fullName>
    </recommendedName>
</protein>
<dbReference type="Pfam" id="PF02892">
    <property type="entry name" value="zf-BED"/>
    <property type="match status" value="1"/>
</dbReference>
<evidence type="ECO:0000256" key="2">
    <source>
        <dbReference type="ARBA" id="ARBA00022771"/>
    </source>
</evidence>
<keyword evidence="2 4" id="KW-0863">Zinc-finger</keyword>
<feature type="domain" description="BED-type" evidence="5">
    <location>
        <begin position="170"/>
        <end position="221"/>
    </location>
</feature>
<reference evidence="6 7" key="1">
    <citation type="journal article" date="2017" name="BMC Biol.">
        <title>Genomic innovations, transcriptional plasticity and gene loss underlying the evolution and divergence of two highly polyphagous and invasive Helicoverpa pest species.</title>
        <authorList>
            <person name="Pearce S.L."/>
            <person name="Clarke D.F."/>
            <person name="East P.D."/>
            <person name="Elfekih S."/>
            <person name="Gordon K.H."/>
            <person name="Jermiin L.S."/>
            <person name="McGaughran A."/>
            <person name="Oakeshott J.G."/>
            <person name="Papanikolaou A."/>
            <person name="Perera O.P."/>
            <person name="Rane R.V."/>
            <person name="Richards S."/>
            <person name="Tay W.T."/>
            <person name="Walsh T.K."/>
            <person name="Anderson A."/>
            <person name="Anderson C.J."/>
            <person name="Asgari S."/>
            <person name="Board P.G."/>
            <person name="Bretschneider A."/>
            <person name="Campbell P.M."/>
            <person name="Chertemps T."/>
            <person name="Christeller J.T."/>
            <person name="Coppin C.W."/>
            <person name="Downes S.J."/>
            <person name="Duan G."/>
            <person name="Farnsworth C.A."/>
            <person name="Good R.T."/>
            <person name="Han L.B."/>
            <person name="Han Y.C."/>
            <person name="Hatje K."/>
            <person name="Horne I."/>
            <person name="Huang Y.P."/>
            <person name="Hughes D.S."/>
            <person name="Jacquin-Joly E."/>
            <person name="James W."/>
            <person name="Jhangiani S."/>
            <person name="Kollmar M."/>
            <person name="Kuwar S.S."/>
            <person name="Li S."/>
            <person name="Liu N.Y."/>
            <person name="Maibeche M.T."/>
            <person name="Miller J.R."/>
            <person name="Montagne N."/>
            <person name="Perry T."/>
            <person name="Qu J."/>
            <person name="Song S.V."/>
            <person name="Sutton G.G."/>
            <person name="Vogel H."/>
            <person name="Walenz B.P."/>
            <person name="Xu W."/>
            <person name="Zhang H.J."/>
            <person name="Zou Z."/>
            <person name="Batterham P."/>
            <person name="Edwards O.R."/>
            <person name="Feyereisen R."/>
            <person name="Gibbs R.A."/>
            <person name="Heckel D.G."/>
            <person name="McGrath A."/>
            <person name="Robin C."/>
            <person name="Scherer S.E."/>
            <person name="Worley K.C."/>
            <person name="Wu Y.D."/>
        </authorList>
    </citation>
    <scope>NUCLEOTIDE SEQUENCE [LARGE SCALE GENOMIC DNA]</scope>
    <source>
        <strain evidence="6">Harm_GR_Male_#8</strain>
        <tissue evidence="6">Whole organism</tissue>
    </source>
</reference>
<dbReference type="InterPro" id="IPR007588">
    <property type="entry name" value="Znf_FLYWCH"/>
</dbReference>
<accession>A0A2W1BH36</accession>
<dbReference type="InterPro" id="IPR003656">
    <property type="entry name" value="Znf_BED"/>
</dbReference>
<dbReference type="Gene3D" id="2.20.25.240">
    <property type="match status" value="1"/>
</dbReference>
<evidence type="ECO:0000256" key="4">
    <source>
        <dbReference type="PROSITE-ProRule" id="PRU00027"/>
    </source>
</evidence>
<dbReference type="SUPFAM" id="SSF57667">
    <property type="entry name" value="beta-beta-alpha zinc fingers"/>
    <property type="match status" value="1"/>
</dbReference>
<dbReference type="Pfam" id="PF04500">
    <property type="entry name" value="FLYWCH"/>
    <property type="match status" value="1"/>
</dbReference>
<evidence type="ECO:0000256" key="3">
    <source>
        <dbReference type="ARBA" id="ARBA00022833"/>
    </source>
</evidence>
<keyword evidence="3" id="KW-0862">Zinc</keyword>
<proteinExistence type="predicted"/>
<dbReference type="OrthoDB" id="1607513at2759"/>
<dbReference type="InterPro" id="IPR036236">
    <property type="entry name" value="Znf_C2H2_sf"/>
</dbReference>
<dbReference type="EMBL" id="KZ150051">
    <property type="protein sequence ID" value="PZC74409.1"/>
    <property type="molecule type" value="Genomic_DNA"/>
</dbReference>
<dbReference type="GO" id="GO:0008270">
    <property type="term" value="F:zinc ion binding"/>
    <property type="evidence" value="ECO:0007669"/>
    <property type="project" value="UniProtKB-KW"/>
</dbReference>
<evidence type="ECO:0000313" key="7">
    <source>
        <dbReference type="Proteomes" id="UP000249218"/>
    </source>
</evidence>
<gene>
    <name evidence="6" type="primary">HaOG207886</name>
    <name evidence="6" type="ORF">B5X24_HaOG207886</name>
</gene>
<dbReference type="AlphaFoldDB" id="A0A2W1BH36"/>